<protein>
    <recommendedName>
        <fullName evidence="3">DUF3533 domain-containing protein</fullName>
    </recommendedName>
</protein>
<dbReference type="PANTHER" id="PTHR34814">
    <property type="entry name" value="NITROSOGUANIDINE RESISTANCE PROTEIN SNG1"/>
    <property type="match status" value="1"/>
</dbReference>
<accession>A0A8H3F030</accession>
<evidence type="ECO:0000256" key="2">
    <source>
        <dbReference type="SAM" id="Phobius"/>
    </source>
</evidence>
<reference evidence="4" key="1">
    <citation type="submission" date="2021-03" db="EMBL/GenBank/DDBJ databases">
        <authorList>
            <person name="Tagirdzhanova G."/>
        </authorList>
    </citation>
    <scope>NUCLEOTIDE SEQUENCE</scope>
</reference>
<gene>
    <name evidence="4" type="ORF">HETSPECPRED_002015</name>
</gene>
<keyword evidence="2" id="KW-0812">Transmembrane</keyword>
<feature type="domain" description="DUF3533" evidence="3">
    <location>
        <begin position="140"/>
        <end position="503"/>
    </location>
</feature>
<dbReference type="OrthoDB" id="2140105at2759"/>
<evidence type="ECO:0000256" key="1">
    <source>
        <dbReference type="SAM" id="MobiDB-lite"/>
    </source>
</evidence>
<dbReference type="Pfam" id="PF12051">
    <property type="entry name" value="DUF3533"/>
    <property type="match status" value="1"/>
</dbReference>
<dbReference type="EMBL" id="CAJPDS010000014">
    <property type="protein sequence ID" value="CAF9914564.1"/>
    <property type="molecule type" value="Genomic_DNA"/>
</dbReference>
<evidence type="ECO:0000313" key="5">
    <source>
        <dbReference type="Proteomes" id="UP000664521"/>
    </source>
</evidence>
<evidence type="ECO:0000313" key="4">
    <source>
        <dbReference type="EMBL" id="CAF9914564.1"/>
    </source>
</evidence>
<sequence length="507" mass="57124">MAAPYDNRIARRVLAHVTAGHPTRPDSVLYAPQKPWEEWSPKPPGQYRFHHNDSRESEITLEVSMRDIIENSKPSSESLHTRYSTDSTRTANDSGQSSNYGNEKGEKALPPPPPPTPVGFWDRRLAKTRMEVLKGWLKITLILSVFILTVLSLYWGALSHIDENISSLTVFVVDFDGMAPYTSTTPQVGPLIVKNTEARLAFPNPHLGFQTVPPSHFNNDPMNVRQEVFDFKAWAAIVVNANATALLEEAIQIGNSSYDPSGSFQFFYVEARDQDTIHTHVVPELKQVATDVTAQFGSQWTQQILANRSITRTHLELAPQALSPAIGFAEFNLRPFHPPVALPAVTIGLIYLIIISFFSFAFYMPTHMKFLIPAGHPTLHFNQFVFYRWIATMGAYFTMSLAYSFVSLAFQIPFNNQPAPGSIPTHNADAYGHATFVVYWMINFFGMCALGLACENVAMIIGQPWTAMWLIFWVISNVSTSFYALDITPKFYYWGYAWPLHNSEFPP</sequence>
<dbReference type="InterPro" id="IPR022703">
    <property type="entry name" value="DUF3533"/>
</dbReference>
<keyword evidence="5" id="KW-1185">Reference proteome</keyword>
<feature type="region of interest" description="Disordered" evidence="1">
    <location>
        <begin position="34"/>
        <end position="53"/>
    </location>
</feature>
<feature type="transmembrane region" description="Helical" evidence="2">
    <location>
        <begin position="340"/>
        <end position="364"/>
    </location>
</feature>
<feature type="region of interest" description="Disordered" evidence="1">
    <location>
        <begin position="70"/>
        <end position="117"/>
    </location>
</feature>
<dbReference type="InterPro" id="IPR053001">
    <property type="entry name" value="MNNG_permease-like"/>
</dbReference>
<feature type="transmembrane region" description="Helical" evidence="2">
    <location>
        <begin position="385"/>
        <end position="410"/>
    </location>
</feature>
<organism evidence="4 5">
    <name type="scientific">Heterodermia speciosa</name>
    <dbReference type="NCBI Taxonomy" id="116794"/>
    <lineage>
        <taxon>Eukaryota</taxon>
        <taxon>Fungi</taxon>
        <taxon>Dikarya</taxon>
        <taxon>Ascomycota</taxon>
        <taxon>Pezizomycotina</taxon>
        <taxon>Lecanoromycetes</taxon>
        <taxon>OSLEUM clade</taxon>
        <taxon>Lecanoromycetidae</taxon>
        <taxon>Caliciales</taxon>
        <taxon>Physciaceae</taxon>
        <taxon>Heterodermia</taxon>
    </lineage>
</organism>
<evidence type="ECO:0000259" key="3">
    <source>
        <dbReference type="Pfam" id="PF12051"/>
    </source>
</evidence>
<dbReference type="AlphaFoldDB" id="A0A8H3F030"/>
<comment type="caution">
    <text evidence="4">The sequence shown here is derived from an EMBL/GenBank/DDBJ whole genome shotgun (WGS) entry which is preliminary data.</text>
</comment>
<dbReference type="PANTHER" id="PTHR34814:SF1">
    <property type="entry name" value="NITROSOGUANIDINE RESISTANCE PROTEIN SNG1"/>
    <property type="match status" value="1"/>
</dbReference>
<dbReference type="Proteomes" id="UP000664521">
    <property type="component" value="Unassembled WGS sequence"/>
</dbReference>
<keyword evidence="2" id="KW-1133">Transmembrane helix</keyword>
<name>A0A8H3F030_9LECA</name>
<feature type="transmembrane region" description="Helical" evidence="2">
    <location>
        <begin position="430"/>
        <end position="453"/>
    </location>
</feature>
<feature type="compositionally biased region" description="Polar residues" evidence="1">
    <location>
        <begin position="72"/>
        <end position="101"/>
    </location>
</feature>
<keyword evidence="2" id="KW-0472">Membrane</keyword>
<dbReference type="GO" id="GO:0016020">
    <property type="term" value="C:membrane"/>
    <property type="evidence" value="ECO:0007669"/>
    <property type="project" value="TreeGrafter"/>
</dbReference>
<feature type="transmembrane region" description="Helical" evidence="2">
    <location>
        <begin position="136"/>
        <end position="157"/>
    </location>
</feature>
<proteinExistence type="predicted"/>
<feature type="transmembrane region" description="Helical" evidence="2">
    <location>
        <begin position="465"/>
        <end position="485"/>
    </location>
</feature>